<sequence length="131" mass="14296">MRVFQVDQGGLASMFEAHHAQEAAEHGVCSCPPGICMDEATPVGSLDELLDHVAMVMVNDLFNCVESEDDEFADDDDFEFDIDFEPDFELSEVPDVLNPAEQLDQLGAIVEGVTALAGLYASLVDQERSEI</sequence>
<evidence type="ECO:0000313" key="2">
    <source>
        <dbReference type="Proteomes" id="UP000189796"/>
    </source>
</evidence>
<protein>
    <submittedName>
        <fullName evidence="1">Uncharacterized protein</fullName>
    </submittedName>
</protein>
<name>A0A1M5PPL1_9BRAD</name>
<dbReference type="EMBL" id="LT670817">
    <property type="protein sequence ID" value="SHH03684.1"/>
    <property type="molecule type" value="Genomic_DNA"/>
</dbReference>
<evidence type="ECO:0000313" key="1">
    <source>
        <dbReference type="EMBL" id="SHH03684.1"/>
    </source>
</evidence>
<dbReference type="Proteomes" id="UP000189796">
    <property type="component" value="Chromosome I"/>
</dbReference>
<gene>
    <name evidence="1" type="ORF">SAMN05443248_3456</name>
</gene>
<dbReference type="AlphaFoldDB" id="A0A1M5PPL1"/>
<reference evidence="1 2" key="1">
    <citation type="submission" date="2016-11" db="EMBL/GenBank/DDBJ databases">
        <authorList>
            <person name="Jaros S."/>
            <person name="Januszkiewicz K."/>
            <person name="Wedrychowicz H."/>
        </authorList>
    </citation>
    <scope>NUCLEOTIDE SEQUENCE [LARGE SCALE GENOMIC DNA]</scope>
    <source>
        <strain evidence="1 2">GAS138</strain>
    </source>
</reference>
<proteinExistence type="predicted"/>
<organism evidence="1 2">
    <name type="scientific">Bradyrhizobium erythrophlei</name>
    <dbReference type="NCBI Taxonomy" id="1437360"/>
    <lineage>
        <taxon>Bacteria</taxon>
        <taxon>Pseudomonadati</taxon>
        <taxon>Pseudomonadota</taxon>
        <taxon>Alphaproteobacteria</taxon>
        <taxon>Hyphomicrobiales</taxon>
        <taxon>Nitrobacteraceae</taxon>
        <taxon>Bradyrhizobium</taxon>
    </lineage>
</organism>
<accession>A0A1M5PPL1</accession>